<evidence type="ECO:0000256" key="9">
    <source>
        <dbReference type="RuleBase" id="RU000584"/>
    </source>
</evidence>
<dbReference type="Gene3D" id="3.30.460.30">
    <property type="entry name" value="Glutamyl-tRNA reductase, N-terminal domain"/>
    <property type="match status" value="1"/>
</dbReference>
<dbReference type="InterPro" id="IPR036453">
    <property type="entry name" value="GluRdtase_dimer_dom_sf"/>
</dbReference>
<evidence type="ECO:0000256" key="8">
    <source>
        <dbReference type="HAMAP-Rule" id="MF_00087"/>
    </source>
</evidence>
<evidence type="ECO:0000313" key="10">
    <source>
        <dbReference type="EMBL" id="AWB93552.1"/>
    </source>
</evidence>
<dbReference type="FunFam" id="3.30.460.30:FF:000001">
    <property type="entry name" value="Glutamyl-tRNA reductase"/>
    <property type="match status" value="1"/>
</dbReference>
<dbReference type="PIRSF" id="PIRSF000445">
    <property type="entry name" value="4pyrrol_synth_GluRdtase"/>
    <property type="match status" value="1"/>
</dbReference>
<evidence type="ECO:0000256" key="7">
    <source>
        <dbReference type="ARBA" id="ARBA00047464"/>
    </source>
</evidence>
<dbReference type="HAMAP" id="MF_00087">
    <property type="entry name" value="Glu_tRNA_reductase"/>
    <property type="match status" value="1"/>
</dbReference>
<dbReference type="PROSITE" id="PS00747">
    <property type="entry name" value="GLUTR"/>
    <property type="match status" value="1"/>
</dbReference>
<dbReference type="RefSeq" id="WP_108580023.1">
    <property type="nucleotide sequence ID" value="NZ_CP026952.1"/>
</dbReference>
<dbReference type="CDD" id="cd05213">
    <property type="entry name" value="NAD_bind_Glutamyl_tRNA_reduct"/>
    <property type="match status" value="1"/>
</dbReference>
<dbReference type="InterPro" id="IPR036291">
    <property type="entry name" value="NAD(P)-bd_dom_sf"/>
</dbReference>
<evidence type="ECO:0000256" key="5">
    <source>
        <dbReference type="ARBA" id="ARBA00023002"/>
    </source>
</evidence>
<dbReference type="InterPro" id="IPR036343">
    <property type="entry name" value="GluRdtase_N_sf"/>
</dbReference>
<dbReference type="UniPathway" id="UPA00251">
    <property type="reaction ID" value="UER00316"/>
</dbReference>
<dbReference type="SUPFAM" id="SSF69742">
    <property type="entry name" value="Glutamyl tRNA-reductase catalytic, N-terminal domain"/>
    <property type="match status" value="1"/>
</dbReference>
<dbReference type="SUPFAM" id="SSF51735">
    <property type="entry name" value="NAD(P)-binding Rossmann-fold domains"/>
    <property type="match status" value="1"/>
</dbReference>
<dbReference type="SUPFAM" id="SSF69075">
    <property type="entry name" value="Glutamyl tRNA-reductase dimerization domain"/>
    <property type="match status" value="1"/>
</dbReference>
<dbReference type="InterPro" id="IPR015896">
    <property type="entry name" value="4pyrrol_synth_GluRdtase_dimer"/>
</dbReference>
<dbReference type="InterPro" id="IPR000343">
    <property type="entry name" value="4pyrrol_synth_GluRdtase"/>
</dbReference>
<dbReference type="InterPro" id="IPR018214">
    <property type="entry name" value="GluRdtase_CS"/>
</dbReference>
<dbReference type="GO" id="GO:0008883">
    <property type="term" value="F:glutamyl-tRNA reductase activity"/>
    <property type="evidence" value="ECO:0007669"/>
    <property type="project" value="UniProtKB-UniRule"/>
</dbReference>
<feature type="binding site" evidence="8">
    <location>
        <begin position="188"/>
        <end position="193"/>
    </location>
    <ligand>
        <name>NADP(+)</name>
        <dbReference type="ChEBI" id="CHEBI:58349"/>
    </ligand>
</feature>
<reference evidence="11" key="1">
    <citation type="submission" date="2018-01" db="EMBL/GenBank/DDBJ databases">
        <authorList>
            <person name="Li J."/>
        </authorList>
    </citation>
    <scope>NUCLEOTIDE SEQUENCE [LARGE SCALE GENOMIC DNA]</scope>
    <source>
        <strain evidence="11">592</strain>
    </source>
</reference>
<proteinExistence type="inferred from homology"/>
<evidence type="ECO:0000256" key="6">
    <source>
        <dbReference type="ARBA" id="ARBA00023244"/>
    </source>
</evidence>
<dbReference type="Pfam" id="PF01488">
    <property type="entry name" value="Shikimate_DH"/>
    <property type="match status" value="1"/>
</dbReference>
<accession>A0A2S0WQH1</accession>
<evidence type="ECO:0000256" key="1">
    <source>
        <dbReference type="ARBA" id="ARBA00005059"/>
    </source>
</evidence>
<feature type="site" description="Important for activity" evidence="8">
    <location>
        <position position="99"/>
    </location>
</feature>
<dbReference type="GO" id="GO:0050661">
    <property type="term" value="F:NADP binding"/>
    <property type="evidence" value="ECO:0007669"/>
    <property type="project" value="InterPro"/>
</dbReference>
<dbReference type="KEGG" id="aez:C3E78_15770"/>
<dbReference type="Proteomes" id="UP000244384">
    <property type="component" value="Chromosome"/>
</dbReference>
<dbReference type="InterPro" id="IPR015895">
    <property type="entry name" value="4pyrrol_synth_GluRdtase_N"/>
</dbReference>
<dbReference type="Pfam" id="PF00745">
    <property type="entry name" value="GlutR_dimer"/>
    <property type="match status" value="1"/>
</dbReference>
<comment type="pathway">
    <text evidence="1 8 9">Porphyrin-containing compound metabolism; protoporphyrin-IX biosynthesis; 5-aminolevulinate from L-glutamyl-tRNA(Glu): step 1/2.</text>
</comment>
<dbReference type="EMBL" id="CP026952">
    <property type="protein sequence ID" value="AWB93552.1"/>
    <property type="molecule type" value="Genomic_DNA"/>
</dbReference>
<organism evidence="10 11">
    <name type="scientific">Aeromicrobium chenweiae</name>
    <dbReference type="NCBI Taxonomy" id="2079793"/>
    <lineage>
        <taxon>Bacteria</taxon>
        <taxon>Bacillati</taxon>
        <taxon>Actinomycetota</taxon>
        <taxon>Actinomycetes</taxon>
        <taxon>Propionibacteriales</taxon>
        <taxon>Nocardioidaceae</taxon>
        <taxon>Aeromicrobium</taxon>
    </lineage>
</organism>
<dbReference type="NCBIfam" id="NF000744">
    <property type="entry name" value="PRK00045.1-3"/>
    <property type="match status" value="1"/>
</dbReference>
<dbReference type="PANTHER" id="PTHR43013:SF1">
    <property type="entry name" value="GLUTAMYL-TRNA REDUCTASE"/>
    <property type="match status" value="1"/>
</dbReference>
<dbReference type="GO" id="GO:0019353">
    <property type="term" value="P:protoporphyrinogen IX biosynthetic process from glutamate"/>
    <property type="evidence" value="ECO:0007669"/>
    <property type="project" value="TreeGrafter"/>
</dbReference>
<comment type="catalytic activity">
    <reaction evidence="7 8 9">
        <text>(S)-4-amino-5-oxopentanoate + tRNA(Glu) + NADP(+) = L-glutamyl-tRNA(Glu) + NADPH + H(+)</text>
        <dbReference type="Rhea" id="RHEA:12344"/>
        <dbReference type="Rhea" id="RHEA-COMP:9663"/>
        <dbReference type="Rhea" id="RHEA-COMP:9680"/>
        <dbReference type="ChEBI" id="CHEBI:15378"/>
        <dbReference type="ChEBI" id="CHEBI:57501"/>
        <dbReference type="ChEBI" id="CHEBI:57783"/>
        <dbReference type="ChEBI" id="CHEBI:58349"/>
        <dbReference type="ChEBI" id="CHEBI:78442"/>
        <dbReference type="ChEBI" id="CHEBI:78520"/>
        <dbReference type="EC" id="1.2.1.70"/>
    </reaction>
</comment>
<keyword evidence="5 8" id="KW-0560">Oxidoreductase</keyword>
<feature type="binding site" evidence="8">
    <location>
        <position position="120"/>
    </location>
    <ligand>
        <name>substrate</name>
    </ligand>
</feature>
<comment type="subunit">
    <text evidence="8">Homodimer.</text>
</comment>
<keyword evidence="11" id="KW-1185">Reference proteome</keyword>
<keyword evidence="6 8" id="KW-0627">Porphyrin biosynthesis</keyword>
<dbReference type="OrthoDB" id="110209at2"/>
<evidence type="ECO:0000313" key="11">
    <source>
        <dbReference type="Proteomes" id="UP000244384"/>
    </source>
</evidence>
<dbReference type="PANTHER" id="PTHR43013">
    <property type="entry name" value="GLUTAMYL-TRNA REDUCTASE"/>
    <property type="match status" value="1"/>
</dbReference>
<name>A0A2S0WQH1_9ACTN</name>
<keyword evidence="4 8" id="KW-0521">NADP</keyword>
<comment type="similarity">
    <text evidence="2 8 9">Belongs to the glutamyl-tRNA reductase family.</text>
</comment>
<feature type="binding site" evidence="8">
    <location>
        <begin position="114"/>
        <end position="116"/>
    </location>
    <ligand>
        <name>substrate</name>
    </ligand>
</feature>
<accession>A0A5F2EUH3</accession>
<dbReference type="InterPro" id="IPR006151">
    <property type="entry name" value="Shikm_DH/Glu-tRNA_Rdtase"/>
</dbReference>
<comment type="miscellaneous">
    <text evidence="8">During catalysis, the active site Cys acts as a nucleophile attacking the alpha-carbonyl group of tRNA-bound glutamate with the formation of a thioester intermediate between enzyme and glutamate, and the concomitant release of tRNA(Glu). The thioester intermediate is finally reduced by direct hydride transfer from NADPH, to form the product GSA.</text>
</comment>
<dbReference type="Gene3D" id="3.40.50.720">
    <property type="entry name" value="NAD(P)-binding Rossmann-like Domain"/>
    <property type="match status" value="1"/>
</dbReference>
<dbReference type="NCBIfam" id="TIGR01035">
    <property type="entry name" value="hemA"/>
    <property type="match status" value="1"/>
</dbReference>
<evidence type="ECO:0000256" key="4">
    <source>
        <dbReference type="ARBA" id="ARBA00022857"/>
    </source>
</evidence>
<feature type="active site" description="Nucleophile" evidence="8">
    <location>
        <position position="50"/>
    </location>
</feature>
<protein>
    <recommendedName>
        <fullName evidence="3 8">Glutamyl-tRNA reductase</fullName>
        <shortName evidence="8">GluTR</shortName>
        <ecNumber evidence="3 8">1.2.1.70</ecNumber>
    </recommendedName>
</protein>
<dbReference type="EC" id="1.2.1.70" evidence="3 8"/>
<gene>
    <name evidence="8" type="primary">hemA</name>
    <name evidence="10" type="ORF">C3E78_15770</name>
</gene>
<comment type="function">
    <text evidence="8">Catalyzes the NADPH-dependent reduction of glutamyl-tRNA(Glu) to glutamate 1-semialdehyde (GSA).</text>
</comment>
<feature type="binding site" evidence="8">
    <location>
        <begin position="49"/>
        <end position="52"/>
    </location>
    <ligand>
        <name>substrate</name>
    </ligand>
</feature>
<evidence type="ECO:0000256" key="2">
    <source>
        <dbReference type="ARBA" id="ARBA00005916"/>
    </source>
</evidence>
<evidence type="ECO:0000256" key="3">
    <source>
        <dbReference type="ARBA" id="ARBA00012970"/>
    </source>
</evidence>
<comment type="domain">
    <text evidence="8">Possesses an unusual extended V-shaped dimeric structure with each monomer consisting of three distinct domains arranged along a curved 'spinal' alpha-helix. The N-terminal catalytic domain specifically recognizes the glutamate moiety of the substrate. The second domain is the NADPH-binding domain, and the third C-terminal domain is responsible for dimerization.</text>
</comment>
<feature type="binding site" evidence="8">
    <location>
        <position position="109"/>
    </location>
    <ligand>
        <name>substrate</name>
    </ligand>
</feature>
<dbReference type="AlphaFoldDB" id="A0A2S0WQH1"/>
<dbReference type="Pfam" id="PF05201">
    <property type="entry name" value="GlutR_N"/>
    <property type="match status" value="1"/>
</dbReference>
<sequence length="430" mass="45745">MSVLVVGMSHKSAPIDVLERAALDVDATLKLSHLVLDAPFVTESVVISTCNRVEVYVEAERFHGAVEEVSRLLAEHAGLEREDFVRHVYVHFDEAAVAHLFGVASGMDSMILGESQILGQVREALHSAQAESTVGSALNALFQQALRIGKRGHAETGIDRLAPSMVTAGLDAAGAVVDAPDTRFLVAGAGTMASLTVRTLIDRGVDPQRIMIANRTYQRAYNLVATFGVSAVRWQALDVELSAADVLISCTGSNGFVFDSARIAAGAQGRPMSLIDLALPRDIDPAVRELEGVQLIDLIVLSQLQANAELAADVEQVRSIVASEVGTFLAAKAASHITPTVVALRTMATDIVASEQARIESRLPNLTDDERADVRKALHRVAEKLIHSPTVRVQQLVDGPAGLTYADALADLFALDQSAVDAVTQVGDPS</sequence>